<dbReference type="InterPro" id="IPR052018">
    <property type="entry name" value="PHP_domain"/>
</dbReference>
<gene>
    <name evidence="2" type="ORF">NDM98_03305</name>
</gene>
<dbReference type="Gene3D" id="3.20.20.140">
    <property type="entry name" value="Metal-dependent hydrolases"/>
    <property type="match status" value="1"/>
</dbReference>
<dbReference type="Gene3D" id="1.10.150.650">
    <property type="match status" value="1"/>
</dbReference>
<reference evidence="2" key="1">
    <citation type="submission" date="2022-06" db="EMBL/GenBank/DDBJ databases">
        <title>Alkalicoccobacillus porphyridii sp. nov., isolated from a marine red alga, Porphyridium purpureum and reclassification of Shouchella plakortidis and Shouchella gibsonii as Alkalicoccobacillus plakortidis comb. nov. and Alkalicoccobacillus gibsonii comb. nov.</title>
        <authorList>
            <person name="Kim K.H."/>
            <person name="Lee J.K."/>
            <person name="Han D.M."/>
            <person name="Baek J.H."/>
            <person name="Jeon C.O."/>
        </authorList>
    </citation>
    <scope>NUCLEOTIDE SEQUENCE</scope>
    <source>
        <strain evidence="2">DSM 19153</strain>
    </source>
</reference>
<organism evidence="2 3">
    <name type="scientific">Alkalicoccobacillus plakortidis</name>
    <dbReference type="NCBI Taxonomy" id="444060"/>
    <lineage>
        <taxon>Bacteria</taxon>
        <taxon>Bacillati</taxon>
        <taxon>Bacillota</taxon>
        <taxon>Bacilli</taxon>
        <taxon>Bacillales</taxon>
        <taxon>Bacillaceae</taxon>
        <taxon>Alkalicoccobacillus</taxon>
    </lineage>
</organism>
<dbReference type="PANTHER" id="PTHR42924">
    <property type="entry name" value="EXONUCLEASE"/>
    <property type="match status" value="1"/>
</dbReference>
<dbReference type="Proteomes" id="UP001203665">
    <property type="component" value="Unassembled WGS sequence"/>
</dbReference>
<dbReference type="InterPro" id="IPR016195">
    <property type="entry name" value="Pol/histidinol_Pase-like"/>
</dbReference>
<comment type="caution">
    <text evidence="2">The sequence shown here is derived from an EMBL/GenBank/DDBJ whole genome shotgun (WGS) entry which is preliminary data.</text>
</comment>
<dbReference type="SUPFAM" id="SSF89550">
    <property type="entry name" value="PHP domain-like"/>
    <property type="match status" value="1"/>
</dbReference>
<dbReference type="EMBL" id="JAMQJY010000001">
    <property type="protein sequence ID" value="MCM2674631.1"/>
    <property type="molecule type" value="Genomic_DNA"/>
</dbReference>
<dbReference type="InterPro" id="IPR003141">
    <property type="entry name" value="Pol/His_phosphatase_N"/>
</dbReference>
<dbReference type="SMART" id="SM00481">
    <property type="entry name" value="POLIIIAc"/>
    <property type="match status" value="1"/>
</dbReference>
<dbReference type="InterPro" id="IPR004013">
    <property type="entry name" value="PHP_dom"/>
</dbReference>
<protein>
    <submittedName>
        <fullName evidence="2">PHP domain-containing protein</fullName>
    </submittedName>
</protein>
<evidence type="ECO:0000259" key="1">
    <source>
        <dbReference type="SMART" id="SM00481"/>
    </source>
</evidence>
<evidence type="ECO:0000313" key="3">
    <source>
        <dbReference type="Proteomes" id="UP001203665"/>
    </source>
</evidence>
<dbReference type="Pfam" id="PF02811">
    <property type="entry name" value="PHP"/>
    <property type="match status" value="1"/>
</dbReference>
<accession>A0ABT0XFG1</accession>
<name>A0ABT0XFG1_9BACI</name>
<keyword evidence="3" id="KW-1185">Reference proteome</keyword>
<evidence type="ECO:0000313" key="2">
    <source>
        <dbReference type="EMBL" id="MCM2674631.1"/>
    </source>
</evidence>
<feature type="domain" description="Polymerase/histidinol phosphatase N-terminal" evidence="1">
    <location>
        <begin position="9"/>
        <end position="74"/>
    </location>
</feature>
<proteinExistence type="predicted"/>
<dbReference type="CDD" id="cd07438">
    <property type="entry name" value="PHP_HisPPase_AMP"/>
    <property type="match status" value="1"/>
</dbReference>
<sequence length="288" mass="32691">MELRERADSDFHMHSTASDGGYKPAQLIEKCHAVGLKQISLTDHDTVEGVQEAVKAGKHFGITVLPGIEFSCVFEKKSVHMLGLGVDINHNEFQHMLKKQREMRERRMNVMISKLANVGVHVTEAEVLAQADGGSIGRPHVAKVLLNHGVVNTVAEAFDRFLAEGKPCYVEKEREMSVREAIDWTHQVGGLSLVAHPAYYGLDHELVNWIKEWGMDGIEVYHRDHNEEDQNRYESICKQAEQVTAKQIFRSGGSDFHHETYGRKQEPLGVTRLKDQYANQILRKLNRE</sequence>
<dbReference type="RefSeq" id="WP_251604607.1">
    <property type="nucleotide sequence ID" value="NZ_JAMQJY010000001.1"/>
</dbReference>
<dbReference type="PANTHER" id="PTHR42924:SF3">
    <property type="entry name" value="POLYMERASE_HISTIDINOL PHOSPHATASE N-TERMINAL DOMAIN-CONTAINING PROTEIN"/>
    <property type="match status" value="1"/>
</dbReference>